<comment type="caution">
    <text evidence="2">The sequence shown here is derived from an EMBL/GenBank/DDBJ whole genome shotgun (WGS) entry which is preliminary data.</text>
</comment>
<dbReference type="PROSITE" id="PS51257">
    <property type="entry name" value="PROKAR_LIPOPROTEIN"/>
    <property type="match status" value="1"/>
</dbReference>
<dbReference type="EMBL" id="JAKRKC020000002">
    <property type="protein sequence ID" value="MCK2220197.1"/>
    <property type="molecule type" value="Genomic_DNA"/>
</dbReference>
<accession>A0ABT0G6F3</accession>
<protein>
    <recommendedName>
        <fullName evidence="4">LppX_LprAFG lipoprotein</fullName>
    </recommendedName>
</protein>
<evidence type="ECO:0000313" key="2">
    <source>
        <dbReference type="EMBL" id="MCK2220197.1"/>
    </source>
</evidence>
<dbReference type="Proteomes" id="UP001317259">
    <property type="component" value="Unassembled WGS sequence"/>
</dbReference>
<dbReference type="Gene3D" id="2.50.20.20">
    <property type="match status" value="1"/>
</dbReference>
<dbReference type="RefSeq" id="WP_242376535.1">
    <property type="nucleotide sequence ID" value="NZ_JAKRKC020000002.1"/>
</dbReference>
<evidence type="ECO:0000256" key="1">
    <source>
        <dbReference type="SAM" id="MobiDB-lite"/>
    </source>
</evidence>
<reference evidence="2 3" key="1">
    <citation type="submission" date="2022-04" db="EMBL/GenBank/DDBJ databases">
        <title>Genome draft of Actinomadura sp. ATCC 31491.</title>
        <authorList>
            <person name="Shi X."/>
            <person name="Du Y."/>
        </authorList>
    </citation>
    <scope>NUCLEOTIDE SEQUENCE [LARGE SCALE GENOMIC DNA]</scope>
    <source>
        <strain evidence="2 3">ATCC 31491</strain>
    </source>
</reference>
<keyword evidence="3" id="KW-1185">Reference proteome</keyword>
<evidence type="ECO:0000313" key="3">
    <source>
        <dbReference type="Proteomes" id="UP001317259"/>
    </source>
</evidence>
<name>A0ABT0G6F3_9ACTN</name>
<feature type="region of interest" description="Disordered" evidence="1">
    <location>
        <begin position="271"/>
        <end position="297"/>
    </location>
</feature>
<sequence>MALPRIAPTVLVLVLVLVLAAGCGGDGTAAPARAPAEAVAERLKGSAGVRVTRHVRLDHGKVDTPPADDLAEVGIGEYDESRTTGVLGEVASDLTTTYYRTNVPAGLAGVVPTDLSHLTTRTITIAGAGSYEHRADRRDVPAGKPWLHGDGSRCEWLRRATGSLRLRDLVSPGTLGRLTAPDPVPGEVVDGAETVVHAGSASPADLVAAAPSDDPVLFALLRERIGSAEVSWRLWVGLDGLPRRVRLTWAYPEPGDGEPRSAVAEVGFTGWGGETRIEPPPPDQVRESDACVGPEPD</sequence>
<proteinExistence type="predicted"/>
<organism evidence="2 3">
    <name type="scientific">Actinomadura luzonensis</name>
    <dbReference type="NCBI Taxonomy" id="2805427"/>
    <lineage>
        <taxon>Bacteria</taxon>
        <taxon>Bacillati</taxon>
        <taxon>Actinomycetota</taxon>
        <taxon>Actinomycetes</taxon>
        <taxon>Streptosporangiales</taxon>
        <taxon>Thermomonosporaceae</taxon>
        <taxon>Actinomadura</taxon>
    </lineage>
</organism>
<gene>
    <name evidence="2" type="ORF">MF672_041325</name>
</gene>
<evidence type="ECO:0008006" key="4">
    <source>
        <dbReference type="Google" id="ProtNLM"/>
    </source>
</evidence>